<evidence type="ECO:0000313" key="1">
    <source>
        <dbReference type="EMBL" id="CAJ0570232.1"/>
    </source>
</evidence>
<dbReference type="EMBL" id="CATQJA010002278">
    <property type="protein sequence ID" value="CAJ0570232.1"/>
    <property type="molecule type" value="Genomic_DNA"/>
</dbReference>
<accession>A0AA36CJJ2</accession>
<name>A0AA36CJJ2_9BILA</name>
<gene>
    <name evidence="1" type="ORF">MSPICULIGERA_LOCUS8676</name>
</gene>
<protein>
    <submittedName>
        <fullName evidence="1">Uncharacterized protein</fullName>
    </submittedName>
</protein>
<organism evidence="1 2">
    <name type="scientific">Mesorhabditis spiculigera</name>
    <dbReference type="NCBI Taxonomy" id="96644"/>
    <lineage>
        <taxon>Eukaryota</taxon>
        <taxon>Metazoa</taxon>
        <taxon>Ecdysozoa</taxon>
        <taxon>Nematoda</taxon>
        <taxon>Chromadorea</taxon>
        <taxon>Rhabditida</taxon>
        <taxon>Rhabditina</taxon>
        <taxon>Rhabditomorpha</taxon>
        <taxon>Rhabditoidea</taxon>
        <taxon>Rhabditidae</taxon>
        <taxon>Mesorhabditinae</taxon>
        <taxon>Mesorhabditis</taxon>
    </lineage>
</organism>
<reference evidence="1" key="1">
    <citation type="submission" date="2023-06" db="EMBL/GenBank/DDBJ databases">
        <authorList>
            <person name="Delattre M."/>
        </authorList>
    </citation>
    <scope>NUCLEOTIDE SEQUENCE</scope>
    <source>
        <strain evidence="1">AF72</strain>
    </source>
</reference>
<keyword evidence="2" id="KW-1185">Reference proteome</keyword>
<comment type="caution">
    <text evidence="1">The sequence shown here is derived from an EMBL/GenBank/DDBJ whole genome shotgun (WGS) entry which is preliminary data.</text>
</comment>
<dbReference type="AlphaFoldDB" id="A0AA36CJJ2"/>
<proteinExistence type="predicted"/>
<dbReference type="Proteomes" id="UP001177023">
    <property type="component" value="Unassembled WGS sequence"/>
</dbReference>
<sequence length="251" mass="29204">MTKLTAADRRLTANIDFLKRLHKTKNTKRILKKASCTQLGCLIESMHNVNAGNVPLHKYEVKKLKRHLGTIDALSLKNQPELMELLLWNLLPRSYGYQHFVEDAFEDCEFEQLRRMSNAYDLNGGEADYWAQPVEQKYFVPTSPVFPLTYDPHAAVFHPYAKQAPESKEGEALLKARKRESDLRYRQNIKNEDMACRNLIEQLASQQIYEEYWTPFKALLAAQELSKFATLDLRHGQRTTRYQNSVARIVQ</sequence>
<feature type="non-terminal residue" evidence="1">
    <location>
        <position position="251"/>
    </location>
</feature>
<evidence type="ECO:0000313" key="2">
    <source>
        <dbReference type="Proteomes" id="UP001177023"/>
    </source>
</evidence>